<proteinExistence type="predicted"/>
<evidence type="ECO:0000313" key="2">
    <source>
        <dbReference type="Proteomes" id="UP000005239"/>
    </source>
</evidence>
<keyword evidence="2" id="KW-1185">Reference proteome</keyword>
<accession>A0A8R1YJX1</accession>
<evidence type="ECO:0000313" key="1">
    <source>
        <dbReference type="EnsemblMetazoa" id="PPA25102.1"/>
    </source>
</evidence>
<accession>A0A2A6BAA6</accession>
<gene>
    <name evidence="1" type="primary">WBGene00114656</name>
</gene>
<organism evidence="1 2">
    <name type="scientific">Pristionchus pacificus</name>
    <name type="common">Parasitic nematode worm</name>
    <dbReference type="NCBI Taxonomy" id="54126"/>
    <lineage>
        <taxon>Eukaryota</taxon>
        <taxon>Metazoa</taxon>
        <taxon>Ecdysozoa</taxon>
        <taxon>Nematoda</taxon>
        <taxon>Chromadorea</taxon>
        <taxon>Rhabditida</taxon>
        <taxon>Rhabditina</taxon>
        <taxon>Diplogasteromorpha</taxon>
        <taxon>Diplogasteroidea</taxon>
        <taxon>Neodiplogasteridae</taxon>
        <taxon>Pristionchus</taxon>
    </lineage>
</organism>
<sequence>MRDILVALLSTAVVAALPESAPADPAAAASNGDISPYQTVVNGVEKRSRNQRMKPVRALAAVIRLQ</sequence>
<dbReference type="AlphaFoldDB" id="A0A2A6BAA6"/>
<reference evidence="2" key="1">
    <citation type="journal article" date="2008" name="Nat. Genet.">
        <title>The Pristionchus pacificus genome provides a unique perspective on nematode lifestyle and parasitism.</title>
        <authorList>
            <person name="Dieterich C."/>
            <person name="Clifton S.W."/>
            <person name="Schuster L.N."/>
            <person name="Chinwalla A."/>
            <person name="Delehaunty K."/>
            <person name="Dinkelacker I."/>
            <person name="Fulton L."/>
            <person name="Fulton R."/>
            <person name="Godfrey J."/>
            <person name="Minx P."/>
            <person name="Mitreva M."/>
            <person name="Roeseler W."/>
            <person name="Tian H."/>
            <person name="Witte H."/>
            <person name="Yang S.P."/>
            <person name="Wilson R.K."/>
            <person name="Sommer R.J."/>
        </authorList>
    </citation>
    <scope>NUCLEOTIDE SEQUENCE [LARGE SCALE GENOMIC DNA]</scope>
    <source>
        <strain evidence="2">PS312</strain>
    </source>
</reference>
<name>A0A2A6BAA6_PRIPA</name>
<reference evidence="1" key="2">
    <citation type="submission" date="2022-06" db="UniProtKB">
        <authorList>
            <consortium name="EnsemblMetazoa"/>
        </authorList>
    </citation>
    <scope>IDENTIFICATION</scope>
    <source>
        <strain evidence="1">PS312</strain>
    </source>
</reference>
<dbReference type="Proteomes" id="UP000005239">
    <property type="component" value="Unassembled WGS sequence"/>
</dbReference>
<protein>
    <submittedName>
        <fullName evidence="1">Uncharacterized protein</fullName>
    </submittedName>
</protein>
<dbReference type="EnsemblMetazoa" id="PPA25102.1">
    <property type="protein sequence ID" value="PPA25102.1"/>
    <property type="gene ID" value="WBGene00114656"/>
</dbReference>